<evidence type="ECO:0000313" key="2">
    <source>
        <dbReference type="EMBL" id="VTR44881.1"/>
    </source>
</evidence>
<accession>A0A4U9VN93</accession>
<dbReference type="AlphaFoldDB" id="A0A4U9VN93"/>
<dbReference type="PROSITE" id="PS51379">
    <property type="entry name" value="4FE4S_FER_2"/>
    <property type="match status" value="1"/>
</dbReference>
<gene>
    <name evidence="2" type="primary">hydN_4</name>
    <name evidence="2" type="ORF">NCTC12965_05165</name>
</gene>
<sequence length="76" mass="8086">MAAMEVVVNQGYGCNGVAYQRAQANKCDLCHGREAGPACVEVCPTAALTLIRPADLQAMQLEKQQRAARGSAPNLR</sequence>
<dbReference type="SUPFAM" id="SSF54862">
    <property type="entry name" value="4Fe-4S ferredoxins"/>
    <property type="match status" value="1"/>
</dbReference>
<feature type="domain" description="4Fe-4S ferredoxin-type" evidence="1">
    <location>
        <begin position="20"/>
        <end position="53"/>
    </location>
</feature>
<dbReference type="InterPro" id="IPR017896">
    <property type="entry name" value="4Fe4S_Fe-S-bd"/>
</dbReference>
<protein>
    <submittedName>
        <fullName evidence="2">Electron transport protein hydN</fullName>
    </submittedName>
</protein>
<evidence type="ECO:0000259" key="1">
    <source>
        <dbReference type="PROSITE" id="PS51379"/>
    </source>
</evidence>
<organism evidence="2">
    <name type="scientific">Serratia fonticola</name>
    <dbReference type="NCBI Taxonomy" id="47917"/>
    <lineage>
        <taxon>Bacteria</taxon>
        <taxon>Pseudomonadati</taxon>
        <taxon>Pseudomonadota</taxon>
        <taxon>Gammaproteobacteria</taxon>
        <taxon>Enterobacterales</taxon>
        <taxon>Yersiniaceae</taxon>
        <taxon>Serratia</taxon>
    </lineage>
</organism>
<reference evidence="2" key="1">
    <citation type="submission" date="2019-05" db="EMBL/GenBank/DDBJ databases">
        <authorList>
            <consortium name="Pathogen Informatics"/>
        </authorList>
    </citation>
    <scope>NUCLEOTIDE SEQUENCE [LARGE SCALE GENOMIC DNA]</scope>
    <source>
        <strain evidence="2">NCTC12965</strain>
    </source>
</reference>
<dbReference type="Gene3D" id="3.30.70.20">
    <property type="match status" value="1"/>
</dbReference>
<proteinExistence type="predicted"/>
<dbReference type="EMBL" id="CABEEZ010000112">
    <property type="protein sequence ID" value="VTR44881.1"/>
    <property type="molecule type" value="Genomic_DNA"/>
</dbReference>
<name>A0A4U9VN93_SERFO</name>